<keyword evidence="5" id="KW-1185">Reference proteome</keyword>
<name>A0ABV3XSD9_9RHOB</name>
<keyword evidence="3" id="KW-0119">Carbohydrate metabolism</keyword>
<dbReference type="InterPro" id="IPR047215">
    <property type="entry name" value="Galactose_mutarotase-like"/>
</dbReference>
<dbReference type="Proteomes" id="UP001560019">
    <property type="component" value="Unassembled WGS sequence"/>
</dbReference>
<evidence type="ECO:0000256" key="3">
    <source>
        <dbReference type="ARBA" id="ARBA00023277"/>
    </source>
</evidence>
<gene>
    <name evidence="4" type="ORF">Ga0609869_000715</name>
</gene>
<accession>A0ABV3XSD9</accession>
<evidence type="ECO:0000256" key="1">
    <source>
        <dbReference type="ARBA" id="ARBA00006206"/>
    </source>
</evidence>
<evidence type="ECO:0000313" key="5">
    <source>
        <dbReference type="Proteomes" id="UP001560019"/>
    </source>
</evidence>
<dbReference type="CDD" id="cd09019">
    <property type="entry name" value="galactose_mutarotase_like"/>
    <property type="match status" value="1"/>
</dbReference>
<dbReference type="InterPro" id="IPR008183">
    <property type="entry name" value="Aldose_1/G6P_1-epimerase"/>
</dbReference>
<evidence type="ECO:0000256" key="2">
    <source>
        <dbReference type="ARBA" id="ARBA00023235"/>
    </source>
</evidence>
<dbReference type="RefSeq" id="WP_170168854.1">
    <property type="nucleotide sequence ID" value="NZ_JBEHHI010000001.1"/>
</dbReference>
<dbReference type="InterPro" id="IPR014718">
    <property type="entry name" value="GH-type_carb-bd"/>
</dbReference>
<dbReference type="Pfam" id="PF01263">
    <property type="entry name" value="Aldose_epim"/>
    <property type="match status" value="1"/>
</dbReference>
<proteinExistence type="inferred from homology"/>
<dbReference type="Gene3D" id="2.70.98.10">
    <property type="match status" value="1"/>
</dbReference>
<sequence>MEPPRQVGTLNGAPLMRAVLDSGAMRVAILNLGCITQDWRVAQRGRDVPVVLGHADPMAYAGSSGFLGAVVGRVANRTGFGRFTLGGQEYALPVNMPPHHLHGSLGTKLWSMEADSGAGAVRLSYTSPDGEDGYPGRVAFTVTITLKAPRLTYEFEATPDRETPVNLAQHNYYNLMGGGDVYGHAVEIAAQRYTPADATLLPTGEIAPVAGTRFDFTSARRLAEADPDRQGYDLNYVLDGGQPAATVRAPNGLTLRLTTDRPGLQFYTAGGLGAVDGGHEGQTIGPFAGLCLEPQGFPDALNKPGFPPILCSPEAPYAQRLEVEVS</sequence>
<dbReference type="PANTHER" id="PTHR10091">
    <property type="entry name" value="ALDOSE-1-EPIMERASE"/>
    <property type="match status" value="1"/>
</dbReference>
<protein>
    <submittedName>
        <fullName evidence="4">Aldose 1-epimerase</fullName>
    </submittedName>
</protein>
<dbReference type="EMBL" id="JBEHHI010000001">
    <property type="protein sequence ID" value="MEX5727362.1"/>
    <property type="molecule type" value="Genomic_DNA"/>
</dbReference>
<dbReference type="InterPro" id="IPR011013">
    <property type="entry name" value="Gal_mutarotase_sf_dom"/>
</dbReference>
<organism evidence="4 5">
    <name type="scientific">Rhodovulum iodosum</name>
    <dbReference type="NCBI Taxonomy" id="68291"/>
    <lineage>
        <taxon>Bacteria</taxon>
        <taxon>Pseudomonadati</taxon>
        <taxon>Pseudomonadota</taxon>
        <taxon>Alphaproteobacteria</taxon>
        <taxon>Rhodobacterales</taxon>
        <taxon>Paracoccaceae</taxon>
        <taxon>Rhodovulum</taxon>
    </lineage>
</organism>
<comment type="similarity">
    <text evidence="1">Belongs to the aldose epimerase family.</text>
</comment>
<keyword evidence="2" id="KW-0413">Isomerase</keyword>
<evidence type="ECO:0000313" key="4">
    <source>
        <dbReference type="EMBL" id="MEX5727362.1"/>
    </source>
</evidence>
<dbReference type="PANTHER" id="PTHR10091:SF49">
    <property type="entry name" value="ALDOSE 1-EPIMERASE"/>
    <property type="match status" value="1"/>
</dbReference>
<dbReference type="SUPFAM" id="SSF74650">
    <property type="entry name" value="Galactose mutarotase-like"/>
    <property type="match status" value="1"/>
</dbReference>
<comment type="caution">
    <text evidence="4">The sequence shown here is derived from an EMBL/GenBank/DDBJ whole genome shotgun (WGS) entry which is preliminary data.</text>
</comment>
<reference evidence="4 5" key="1">
    <citation type="submission" date="2024-06" db="EMBL/GenBank/DDBJ databases">
        <title>Genome of Rhodovulum iodosum, a marine photoferrotroph.</title>
        <authorList>
            <person name="Bianchini G."/>
            <person name="Nikeleit V."/>
            <person name="Kappler A."/>
            <person name="Bryce C."/>
            <person name="Sanchez-Baracaldo P."/>
        </authorList>
    </citation>
    <scope>NUCLEOTIDE SEQUENCE [LARGE SCALE GENOMIC DNA]</scope>
    <source>
        <strain evidence="4 5">UT/N1</strain>
    </source>
</reference>